<keyword evidence="8" id="KW-1185">Reference proteome</keyword>
<evidence type="ECO:0000256" key="5">
    <source>
        <dbReference type="ARBA" id="ARBA00023010"/>
    </source>
</evidence>
<evidence type="ECO:0000313" key="8">
    <source>
        <dbReference type="Proteomes" id="UP000253862"/>
    </source>
</evidence>
<dbReference type="KEGG" id="foo:CGC45_00435"/>
<dbReference type="GO" id="GO:0006457">
    <property type="term" value="P:protein folding"/>
    <property type="evidence" value="ECO:0007669"/>
    <property type="project" value="UniProtKB-UniRule"/>
</dbReference>
<dbReference type="Proteomes" id="UP000253862">
    <property type="component" value="Chromosome"/>
</dbReference>
<dbReference type="GO" id="GO:0051082">
    <property type="term" value="F:unfolded protein binding"/>
    <property type="evidence" value="ECO:0007669"/>
    <property type="project" value="InterPro"/>
</dbReference>
<dbReference type="OrthoDB" id="9795145at2"/>
<dbReference type="NCBIfam" id="NF009590">
    <property type="entry name" value="PRK13031.1"/>
    <property type="match status" value="1"/>
</dbReference>
<keyword evidence="6" id="KW-0143">Chaperone</keyword>
<name>A0A345JPB7_9GAMM</name>
<evidence type="ECO:0000256" key="4">
    <source>
        <dbReference type="ARBA" id="ARBA00022927"/>
    </source>
</evidence>
<evidence type="ECO:0000313" key="7">
    <source>
        <dbReference type="EMBL" id="AXH29163.1"/>
    </source>
</evidence>
<dbReference type="GO" id="GO:0051262">
    <property type="term" value="P:protein tetramerization"/>
    <property type="evidence" value="ECO:0007669"/>
    <property type="project" value="InterPro"/>
</dbReference>
<keyword evidence="2 6" id="KW-0813">Transport</keyword>
<evidence type="ECO:0000256" key="1">
    <source>
        <dbReference type="ARBA" id="ARBA00009990"/>
    </source>
</evidence>
<comment type="function">
    <text evidence="6">One of the proteins required for the normal export of preproteins out of the cell cytoplasm. It is a molecular chaperone that binds to a subset of precursor proteins, maintaining them in a translocation-competent state. It also specifically binds to its receptor SecA.</text>
</comment>
<dbReference type="PANTHER" id="PTHR36918">
    <property type="match status" value="1"/>
</dbReference>
<dbReference type="Gene3D" id="3.10.420.10">
    <property type="entry name" value="SecB-like"/>
    <property type="match status" value="1"/>
</dbReference>
<dbReference type="RefSeq" id="WP_071628460.1">
    <property type="nucleotide sequence ID" value="NZ_CP022375.1"/>
</dbReference>
<dbReference type="NCBIfam" id="TIGR00809">
    <property type="entry name" value="secB"/>
    <property type="match status" value="1"/>
</dbReference>
<keyword evidence="5 6" id="KW-0811">Translocation</keyword>
<dbReference type="NCBIfam" id="NF004393">
    <property type="entry name" value="PRK05751.1-4"/>
    <property type="match status" value="1"/>
</dbReference>
<comment type="similarity">
    <text evidence="1 6">Belongs to the SecB family.</text>
</comment>
<dbReference type="AlphaFoldDB" id="A0A345JPB7"/>
<evidence type="ECO:0000256" key="2">
    <source>
        <dbReference type="ARBA" id="ARBA00022448"/>
    </source>
</evidence>
<dbReference type="EMBL" id="CP022375">
    <property type="protein sequence ID" value="AXH29163.1"/>
    <property type="molecule type" value="Genomic_DNA"/>
</dbReference>
<sequence length="149" mass="16968">MDQQAQPQFQIQKVYVKDLSFSIPNSDKIWTTNWKPELHTDLKVEANKLPEENTYETVLTLEIKVENDGMIAFEAEVKQAGIFTVANMQEAQIEHAKQAFCPNILYHYAREALSDLVISGGFPQLCLSAVNFDAMYQDSLKESADNKQH</sequence>
<comment type="subcellular location">
    <subcellularLocation>
        <location evidence="6">Cytoplasm</location>
    </subcellularLocation>
</comment>
<accession>A0A345JPB7</accession>
<dbReference type="InterPro" id="IPR035958">
    <property type="entry name" value="SecB-like_sf"/>
</dbReference>
<dbReference type="HAMAP" id="MF_00821">
    <property type="entry name" value="SecB"/>
    <property type="match status" value="1"/>
</dbReference>
<keyword evidence="4 6" id="KW-0653">Protein transport</keyword>
<dbReference type="PANTHER" id="PTHR36918:SF1">
    <property type="entry name" value="PROTEIN-EXPORT PROTEIN SECB"/>
    <property type="match status" value="1"/>
</dbReference>
<keyword evidence="3 6" id="KW-0963">Cytoplasm</keyword>
<dbReference type="Pfam" id="PF02556">
    <property type="entry name" value="SecB"/>
    <property type="match status" value="1"/>
</dbReference>
<gene>
    <name evidence="6" type="primary">secB</name>
    <name evidence="7" type="ORF">CGC43_00435</name>
</gene>
<dbReference type="InterPro" id="IPR003708">
    <property type="entry name" value="SecB"/>
</dbReference>
<protein>
    <recommendedName>
        <fullName evidence="6">Protein-export protein SecB</fullName>
    </recommendedName>
</protein>
<dbReference type="GO" id="GO:0015031">
    <property type="term" value="P:protein transport"/>
    <property type="evidence" value="ECO:0007669"/>
    <property type="project" value="UniProtKB-UniRule"/>
</dbReference>
<evidence type="ECO:0000256" key="6">
    <source>
        <dbReference type="HAMAP-Rule" id="MF_00821"/>
    </source>
</evidence>
<comment type="subunit">
    <text evidence="6">Homotetramer, a dimer of dimers. One homotetramer interacts with 1 SecA dimer.</text>
</comment>
<proteinExistence type="inferred from homology"/>
<organism evidence="7 8">
    <name type="scientific">Francisella opportunistica</name>
    <dbReference type="NCBI Taxonomy" id="2016517"/>
    <lineage>
        <taxon>Bacteria</taxon>
        <taxon>Pseudomonadati</taxon>
        <taxon>Pseudomonadota</taxon>
        <taxon>Gammaproteobacteria</taxon>
        <taxon>Thiotrichales</taxon>
        <taxon>Francisellaceae</taxon>
        <taxon>Francisella</taxon>
    </lineage>
</organism>
<evidence type="ECO:0000256" key="3">
    <source>
        <dbReference type="ARBA" id="ARBA00022490"/>
    </source>
</evidence>
<reference evidence="7 8" key="1">
    <citation type="submission" date="2017-07" db="EMBL/GenBank/DDBJ databases">
        <title>Complete genome sequences and comparative analysis of the novel pathogen Francisella opportunistica.</title>
        <authorList>
            <person name="Dietrich E.A."/>
            <person name="Kingry L.C."/>
            <person name="Petersen J.M."/>
        </authorList>
    </citation>
    <scope>NUCLEOTIDE SEQUENCE [LARGE SCALE GENOMIC DNA]</scope>
    <source>
        <strain evidence="7 8">14-2155</strain>
    </source>
</reference>
<dbReference type="GO" id="GO:0005737">
    <property type="term" value="C:cytoplasm"/>
    <property type="evidence" value="ECO:0007669"/>
    <property type="project" value="UniProtKB-SubCell"/>
</dbReference>
<dbReference type="PRINTS" id="PR01594">
    <property type="entry name" value="SECBCHAPRONE"/>
</dbReference>
<dbReference type="SUPFAM" id="SSF54611">
    <property type="entry name" value="SecB-like"/>
    <property type="match status" value="1"/>
</dbReference>